<comment type="subcellular location">
    <subcellularLocation>
        <location evidence="5">Nucleus</location>
    </subcellularLocation>
</comment>
<dbReference type="InterPro" id="IPR003316">
    <property type="entry name" value="E2F_WHTH_DNA-bd_dom"/>
</dbReference>
<dbReference type="Gene3D" id="1.10.10.10">
    <property type="entry name" value="Winged helix-like DNA-binding domain superfamily/Winged helix DNA-binding domain"/>
    <property type="match status" value="1"/>
</dbReference>
<dbReference type="InterPro" id="IPR015633">
    <property type="entry name" value="E2F"/>
</dbReference>
<dbReference type="GO" id="GO:0090575">
    <property type="term" value="C:RNA polymerase II transcription regulator complex"/>
    <property type="evidence" value="ECO:0007669"/>
    <property type="project" value="TreeGrafter"/>
</dbReference>
<evidence type="ECO:0000256" key="1">
    <source>
        <dbReference type="ARBA" id="ARBA00010940"/>
    </source>
</evidence>
<dbReference type="SMART" id="SM01372">
    <property type="entry name" value="E2F_TDP"/>
    <property type="match status" value="1"/>
</dbReference>
<keyword evidence="5" id="KW-0539">Nucleus</keyword>
<feature type="compositionally biased region" description="Basic and acidic residues" evidence="6">
    <location>
        <begin position="187"/>
        <end position="206"/>
    </location>
</feature>
<dbReference type="InterPro" id="IPR036390">
    <property type="entry name" value="WH_DNA-bd_sf"/>
</dbReference>
<dbReference type="InterPro" id="IPR036388">
    <property type="entry name" value="WH-like_DNA-bd_sf"/>
</dbReference>
<keyword evidence="3 5" id="KW-0238">DNA-binding</keyword>
<sequence length="416" mass="46360">MSDENDAFAQHLQNMVAASRYDTLPLGVITTKFIDFAKSSTMGNINIIDAAEILGVQKRRLYDVTLILEGINVLKRASKYEIIWKGIEAGHCSDPNEFITVAGNSSNSNKMEKDNESDDDDQDNESATTEHEANEGENTGGDRDAQEKSLMKEENGNDAVSPSKPKDIDAINTHVLLQKPKPQPPQSEEKEKQDSSDVAQEKEDKGNQSSSGNSIAEMQAHMRKIKEEEVKLDKMIKILWNQNNILRDPKIVHGMSTGKKRRGRPRKNPPLSLDSILAAVSSQSKTGALYCTVEDIVSTIGSDQKVNNDKKIDEELGDKKDIEKGNISDTCTFIINAPAESTICIPYEDKRKLQQLRVTCPSIKKGRGLEEFIDQSTINTKQRPEKDENIIIKALYTTYDVENKRRKIAKGPVNIA</sequence>
<feature type="domain" description="E2F/DP family winged-helix DNA-binding" evidence="7">
    <location>
        <begin position="20"/>
        <end position="86"/>
    </location>
</feature>
<proteinExistence type="inferred from homology"/>
<evidence type="ECO:0000259" key="7">
    <source>
        <dbReference type="SMART" id="SM01372"/>
    </source>
</evidence>
<evidence type="ECO:0000256" key="6">
    <source>
        <dbReference type="SAM" id="MobiDB-lite"/>
    </source>
</evidence>
<dbReference type="GO" id="GO:0000978">
    <property type="term" value="F:RNA polymerase II cis-regulatory region sequence-specific DNA binding"/>
    <property type="evidence" value="ECO:0007669"/>
    <property type="project" value="InterPro"/>
</dbReference>
<dbReference type="EMBL" id="BLLK01000046">
    <property type="protein sequence ID" value="GFH52891.1"/>
    <property type="molecule type" value="Genomic_DNA"/>
</dbReference>
<dbReference type="Proteomes" id="UP001054902">
    <property type="component" value="Unassembled WGS sequence"/>
</dbReference>
<feature type="region of interest" description="Disordered" evidence="6">
    <location>
        <begin position="98"/>
        <end position="215"/>
    </location>
</feature>
<feature type="compositionally biased region" description="Basic and acidic residues" evidence="6">
    <location>
        <begin position="128"/>
        <end position="155"/>
    </location>
</feature>
<keyword evidence="4 5" id="KW-0804">Transcription</keyword>
<evidence type="ECO:0000313" key="9">
    <source>
        <dbReference type="Proteomes" id="UP001054902"/>
    </source>
</evidence>
<gene>
    <name evidence="8" type="ORF">CTEN210_09367</name>
</gene>
<name>A0AAD3H7A9_9STRA</name>
<keyword evidence="2 5" id="KW-0805">Transcription regulation</keyword>
<feature type="compositionally biased region" description="Acidic residues" evidence="6">
    <location>
        <begin position="115"/>
        <end position="124"/>
    </location>
</feature>
<organism evidence="8 9">
    <name type="scientific">Chaetoceros tenuissimus</name>
    <dbReference type="NCBI Taxonomy" id="426638"/>
    <lineage>
        <taxon>Eukaryota</taxon>
        <taxon>Sar</taxon>
        <taxon>Stramenopiles</taxon>
        <taxon>Ochrophyta</taxon>
        <taxon>Bacillariophyta</taxon>
        <taxon>Coscinodiscophyceae</taxon>
        <taxon>Chaetocerotophycidae</taxon>
        <taxon>Chaetocerotales</taxon>
        <taxon>Chaetocerotaceae</taxon>
        <taxon>Chaetoceros</taxon>
    </lineage>
</organism>
<evidence type="ECO:0000256" key="4">
    <source>
        <dbReference type="ARBA" id="ARBA00023163"/>
    </source>
</evidence>
<dbReference type="Pfam" id="PF02319">
    <property type="entry name" value="WHD_E2F_TDP"/>
    <property type="match status" value="1"/>
</dbReference>
<comment type="similarity">
    <text evidence="1 5">Belongs to the E2F/DP family.</text>
</comment>
<evidence type="ECO:0000256" key="3">
    <source>
        <dbReference type="ARBA" id="ARBA00023125"/>
    </source>
</evidence>
<dbReference type="PANTHER" id="PTHR12081">
    <property type="entry name" value="TRANSCRIPTION FACTOR E2F"/>
    <property type="match status" value="1"/>
</dbReference>
<dbReference type="PANTHER" id="PTHR12081:SF18">
    <property type="entry name" value="TRANSCRIPTION FACTOR E2F2-RELATED"/>
    <property type="match status" value="1"/>
</dbReference>
<reference evidence="8 9" key="1">
    <citation type="journal article" date="2021" name="Sci. Rep.">
        <title>The genome of the diatom Chaetoceros tenuissimus carries an ancient integrated fragment of an extant virus.</title>
        <authorList>
            <person name="Hongo Y."/>
            <person name="Kimura K."/>
            <person name="Takaki Y."/>
            <person name="Yoshida Y."/>
            <person name="Baba S."/>
            <person name="Kobayashi G."/>
            <person name="Nagasaki K."/>
            <person name="Hano T."/>
            <person name="Tomaru Y."/>
        </authorList>
    </citation>
    <scope>NUCLEOTIDE SEQUENCE [LARGE SCALE GENOMIC DNA]</scope>
    <source>
        <strain evidence="8 9">NIES-3715</strain>
    </source>
</reference>
<evidence type="ECO:0000256" key="2">
    <source>
        <dbReference type="ARBA" id="ARBA00023015"/>
    </source>
</evidence>
<dbReference type="GO" id="GO:0000981">
    <property type="term" value="F:DNA-binding transcription factor activity, RNA polymerase II-specific"/>
    <property type="evidence" value="ECO:0007669"/>
    <property type="project" value="TreeGrafter"/>
</dbReference>
<comment type="caution">
    <text evidence="8">The sequence shown here is derived from an EMBL/GenBank/DDBJ whole genome shotgun (WGS) entry which is preliminary data.</text>
</comment>
<dbReference type="AlphaFoldDB" id="A0AAD3H7A9"/>
<keyword evidence="9" id="KW-1185">Reference proteome</keyword>
<dbReference type="SUPFAM" id="SSF46785">
    <property type="entry name" value="Winged helix' DNA-binding domain"/>
    <property type="match status" value="1"/>
</dbReference>
<evidence type="ECO:0000256" key="5">
    <source>
        <dbReference type="RuleBase" id="RU003796"/>
    </source>
</evidence>
<protein>
    <recommendedName>
        <fullName evidence="7">E2F/DP family winged-helix DNA-binding domain-containing protein</fullName>
    </recommendedName>
</protein>
<accession>A0AAD3H7A9</accession>
<evidence type="ECO:0000313" key="8">
    <source>
        <dbReference type="EMBL" id="GFH52891.1"/>
    </source>
</evidence>